<dbReference type="CDD" id="cd02440">
    <property type="entry name" value="AdoMet_MTases"/>
    <property type="match status" value="1"/>
</dbReference>
<evidence type="ECO:0000313" key="5">
    <source>
        <dbReference type="Proteomes" id="UP001226574"/>
    </source>
</evidence>
<dbReference type="GO" id="GO:0032259">
    <property type="term" value="P:methylation"/>
    <property type="evidence" value="ECO:0007669"/>
    <property type="project" value="UniProtKB-KW"/>
</dbReference>
<dbReference type="Pfam" id="PF08241">
    <property type="entry name" value="Methyltransf_11"/>
    <property type="match status" value="1"/>
</dbReference>
<dbReference type="PANTHER" id="PTHR13090">
    <property type="entry name" value="ARGININE-HYDROXYLASE NDUFAF5, MITOCHONDRIAL"/>
    <property type="match status" value="1"/>
</dbReference>
<protein>
    <submittedName>
        <fullName evidence="4">Methyltransferase domain-containing protein</fullName>
    </submittedName>
</protein>
<evidence type="ECO:0000259" key="3">
    <source>
        <dbReference type="Pfam" id="PF08241"/>
    </source>
</evidence>
<proteinExistence type="predicted"/>
<dbReference type="PANTHER" id="PTHR13090:SF1">
    <property type="entry name" value="ARGININE-HYDROXYLASE NDUFAF5, MITOCHONDRIAL"/>
    <property type="match status" value="1"/>
</dbReference>
<keyword evidence="2" id="KW-0808">Transferase</keyword>
<dbReference type="InterPro" id="IPR029063">
    <property type="entry name" value="SAM-dependent_MTases_sf"/>
</dbReference>
<accession>A0ABU1B8Y6</accession>
<feature type="domain" description="Methyltransferase type 11" evidence="3">
    <location>
        <begin position="62"/>
        <end position="149"/>
    </location>
</feature>
<name>A0ABU1B8Y6_PSEHA</name>
<dbReference type="InterPro" id="IPR050602">
    <property type="entry name" value="Malonyl-ACP_OMT"/>
</dbReference>
<evidence type="ECO:0000256" key="2">
    <source>
        <dbReference type="ARBA" id="ARBA00022679"/>
    </source>
</evidence>
<dbReference type="SUPFAM" id="SSF53335">
    <property type="entry name" value="S-adenosyl-L-methionine-dependent methyltransferases"/>
    <property type="match status" value="1"/>
</dbReference>
<dbReference type="GO" id="GO:0008168">
    <property type="term" value="F:methyltransferase activity"/>
    <property type="evidence" value="ECO:0007669"/>
    <property type="project" value="UniProtKB-KW"/>
</dbReference>
<keyword evidence="5" id="KW-1185">Reference proteome</keyword>
<evidence type="ECO:0000313" key="4">
    <source>
        <dbReference type="EMBL" id="MDQ9090722.1"/>
    </source>
</evidence>
<dbReference type="RefSeq" id="WP_309038445.1">
    <property type="nucleotide sequence ID" value="NZ_JAVIFY010000002.1"/>
</dbReference>
<dbReference type="InterPro" id="IPR013216">
    <property type="entry name" value="Methyltransf_11"/>
</dbReference>
<dbReference type="Gene3D" id="3.40.50.150">
    <property type="entry name" value="Vaccinia Virus protein VP39"/>
    <property type="match status" value="1"/>
</dbReference>
<keyword evidence="1 4" id="KW-0489">Methyltransferase</keyword>
<reference evidence="4 5" key="1">
    <citation type="submission" date="2023-08" db="EMBL/GenBank/DDBJ databases">
        <title>Pseudoalteromonas haloplanktis LL1 genome.</title>
        <authorList>
            <person name="Wu S."/>
        </authorList>
    </citation>
    <scope>NUCLEOTIDE SEQUENCE [LARGE SCALE GENOMIC DNA]</scope>
    <source>
        <strain evidence="4 5">LL1</strain>
    </source>
</reference>
<dbReference type="EMBL" id="JAVIFY010000002">
    <property type="protein sequence ID" value="MDQ9090722.1"/>
    <property type="molecule type" value="Genomic_DNA"/>
</dbReference>
<comment type="caution">
    <text evidence="4">The sequence shown here is derived from an EMBL/GenBank/DDBJ whole genome shotgun (WGS) entry which is preliminary data.</text>
</comment>
<gene>
    <name evidence="4" type="ORF">RC083_03830</name>
</gene>
<sequence>MMAVSIPVVVNQQQQKKHTADKFSKAVGAYAEHANVQKRAATALLKKIANVESNHPMGEVCVDIGAGPGVNISQLKQHFAQVYAVDLSFEMLKLANSSTASLCADMDALPLLSNSVDVIFSNFAVQWSSNLAELLQELNRVLKQKGRVYLSCVVDGSLAEIATAFAKVDQQSHVNSFHSVAQLKKYSAKAGFIINSCDQVCYQDAYQSPMAALRSLKAIGATNQLGTQKRQGLLTRHALQQVCAAYPLTDKQAVVSYQVVLMELTKV</sequence>
<dbReference type="Proteomes" id="UP001226574">
    <property type="component" value="Unassembled WGS sequence"/>
</dbReference>
<organism evidence="4 5">
    <name type="scientific">Pseudoalteromonas haloplanktis</name>
    <name type="common">Alteromonas haloplanktis</name>
    <dbReference type="NCBI Taxonomy" id="228"/>
    <lineage>
        <taxon>Bacteria</taxon>
        <taxon>Pseudomonadati</taxon>
        <taxon>Pseudomonadota</taxon>
        <taxon>Gammaproteobacteria</taxon>
        <taxon>Alteromonadales</taxon>
        <taxon>Pseudoalteromonadaceae</taxon>
        <taxon>Pseudoalteromonas</taxon>
    </lineage>
</organism>
<evidence type="ECO:0000256" key="1">
    <source>
        <dbReference type="ARBA" id="ARBA00022603"/>
    </source>
</evidence>